<proteinExistence type="predicted"/>
<feature type="DNA-binding region" description="OmpR/PhoB-type" evidence="7">
    <location>
        <begin position="129"/>
        <end position="225"/>
    </location>
</feature>
<dbReference type="GO" id="GO:0006355">
    <property type="term" value="P:regulation of DNA-templated transcription"/>
    <property type="evidence" value="ECO:0007669"/>
    <property type="project" value="InterPro"/>
</dbReference>
<dbReference type="AlphaFoldDB" id="A0A1B2I3M7"/>
<evidence type="ECO:0000256" key="2">
    <source>
        <dbReference type="ARBA" id="ARBA00023012"/>
    </source>
</evidence>
<keyword evidence="5" id="KW-0804">Transcription</keyword>
<dbReference type="GO" id="GO:0005829">
    <property type="term" value="C:cytosol"/>
    <property type="evidence" value="ECO:0007669"/>
    <property type="project" value="TreeGrafter"/>
</dbReference>
<protein>
    <recommendedName>
        <fullName evidence="12">DNA-binding response regulator</fullName>
    </recommendedName>
</protein>
<feature type="domain" description="OmpR/PhoB-type" evidence="9">
    <location>
        <begin position="129"/>
        <end position="225"/>
    </location>
</feature>
<dbReference type="GO" id="GO:0000976">
    <property type="term" value="F:transcription cis-regulatory region binding"/>
    <property type="evidence" value="ECO:0007669"/>
    <property type="project" value="TreeGrafter"/>
</dbReference>
<evidence type="ECO:0000259" key="8">
    <source>
        <dbReference type="PROSITE" id="PS50110"/>
    </source>
</evidence>
<keyword evidence="11" id="KW-1185">Reference proteome</keyword>
<dbReference type="InterPro" id="IPR036388">
    <property type="entry name" value="WH-like_DNA-bd_sf"/>
</dbReference>
<dbReference type="CDD" id="cd17574">
    <property type="entry name" value="REC_OmpR"/>
    <property type="match status" value="1"/>
</dbReference>
<dbReference type="GO" id="GO:0000156">
    <property type="term" value="F:phosphorelay response regulator activity"/>
    <property type="evidence" value="ECO:0007669"/>
    <property type="project" value="TreeGrafter"/>
</dbReference>
<dbReference type="OrthoDB" id="3242at2"/>
<dbReference type="PROSITE" id="PS50110">
    <property type="entry name" value="RESPONSE_REGULATORY"/>
    <property type="match status" value="1"/>
</dbReference>
<dbReference type="RefSeq" id="WP_066743854.1">
    <property type="nucleotide sequence ID" value="NZ_CP016757.1"/>
</dbReference>
<dbReference type="PANTHER" id="PTHR48111">
    <property type="entry name" value="REGULATOR OF RPOS"/>
    <property type="match status" value="1"/>
</dbReference>
<keyword evidence="3" id="KW-0805">Transcription regulation</keyword>
<evidence type="ECO:0000256" key="3">
    <source>
        <dbReference type="ARBA" id="ARBA00023015"/>
    </source>
</evidence>
<dbReference type="SMART" id="SM00862">
    <property type="entry name" value="Trans_reg_C"/>
    <property type="match status" value="1"/>
</dbReference>
<evidence type="ECO:0000256" key="6">
    <source>
        <dbReference type="PROSITE-ProRule" id="PRU00169"/>
    </source>
</evidence>
<dbReference type="InterPro" id="IPR011006">
    <property type="entry name" value="CheY-like_superfamily"/>
</dbReference>
<name>A0A1B2I3M7_9BACT</name>
<dbReference type="Gene3D" id="1.10.10.10">
    <property type="entry name" value="Winged helix-like DNA-binding domain superfamily/Winged helix DNA-binding domain"/>
    <property type="match status" value="1"/>
</dbReference>
<dbReference type="Pfam" id="PF00486">
    <property type="entry name" value="Trans_reg_C"/>
    <property type="match status" value="1"/>
</dbReference>
<keyword evidence="1 6" id="KW-0597">Phosphoprotein</keyword>
<accession>A0A1B2I3M7</accession>
<evidence type="ECO:0000256" key="7">
    <source>
        <dbReference type="PROSITE-ProRule" id="PRU01091"/>
    </source>
</evidence>
<dbReference type="CDD" id="cd00383">
    <property type="entry name" value="trans_reg_C"/>
    <property type="match status" value="1"/>
</dbReference>
<feature type="modified residue" description="4-aspartylphosphate" evidence="6">
    <location>
        <position position="54"/>
    </location>
</feature>
<dbReference type="STRING" id="1197717.BED41_05420"/>
<evidence type="ECO:0000256" key="4">
    <source>
        <dbReference type="ARBA" id="ARBA00023125"/>
    </source>
</evidence>
<gene>
    <name evidence="10" type="ORF">BED41_05420</name>
</gene>
<dbReference type="SMART" id="SM00448">
    <property type="entry name" value="REC"/>
    <property type="match status" value="1"/>
</dbReference>
<evidence type="ECO:0008006" key="12">
    <source>
        <dbReference type="Google" id="ProtNLM"/>
    </source>
</evidence>
<keyword evidence="2" id="KW-0902">Two-component regulatory system</keyword>
<dbReference type="KEGG" id="cpor:BED41_05420"/>
<evidence type="ECO:0000313" key="10">
    <source>
        <dbReference type="EMBL" id="ANZ44580.1"/>
    </source>
</evidence>
<dbReference type="PROSITE" id="PS51755">
    <property type="entry name" value="OMPR_PHOB"/>
    <property type="match status" value="1"/>
</dbReference>
<reference evidence="10" key="1">
    <citation type="submission" date="2016-08" db="EMBL/GenBank/DDBJ databases">
        <title>Complete genome of Cloacibacillus porcorum.</title>
        <authorList>
            <person name="Looft T."/>
            <person name="Bayles D.O."/>
            <person name="Alt D.P."/>
        </authorList>
    </citation>
    <scope>NUCLEOTIDE SEQUENCE [LARGE SCALE GENOMIC DNA]</scope>
    <source>
        <strain evidence="10">CL-84</strain>
    </source>
</reference>
<keyword evidence="4 7" id="KW-0238">DNA-binding</keyword>
<dbReference type="PANTHER" id="PTHR48111:SF1">
    <property type="entry name" value="TWO-COMPONENT RESPONSE REGULATOR ORR33"/>
    <property type="match status" value="1"/>
</dbReference>
<evidence type="ECO:0000313" key="11">
    <source>
        <dbReference type="Proteomes" id="UP000093044"/>
    </source>
</evidence>
<evidence type="ECO:0000256" key="5">
    <source>
        <dbReference type="ARBA" id="ARBA00023163"/>
    </source>
</evidence>
<dbReference type="EMBL" id="CP016757">
    <property type="protein sequence ID" value="ANZ44580.1"/>
    <property type="molecule type" value="Genomic_DNA"/>
</dbReference>
<dbReference type="Pfam" id="PF00072">
    <property type="entry name" value="Response_reg"/>
    <property type="match status" value="1"/>
</dbReference>
<dbReference type="GeneID" id="83057293"/>
<dbReference type="InterPro" id="IPR001867">
    <property type="entry name" value="OmpR/PhoB-type_DNA-bd"/>
</dbReference>
<dbReference type="Gene3D" id="3.40.50.2300">
    <property type="match status" value="1"/>
</dbReference>
<organism evidence="10 11">
    <name type="scientific">Cloacibacillus porcorum</name>
    <dbReference type="NCBI Taxonomy" id="1197717"/>
    <lineage>
        <taxon>Bacteria</taxon>
        <taxon>Thermotogati</taxon>
        <taxon>Synergistota</taxon>
        <taxon>Synergistia</taxon>
        <taxon>Synergistales</taxon>
        <taxon>Synergistaceae</taxon>
        <taxon>Cloacibacillus</taxon>
    </lineage>
</organism>
<dbReference type="InterPro" id="IPR039420">
    <property type="entry name" value="WalR-like"/>
</dbReference>
<dbReference type="InterPro" id="IPR001789">
    <property type="entry name" value="Sig_transdc_resp-reg_receiver"/>
</dbReference>
<feature type="domain" description="Response regulatory" evidence="8">
    <location>
        <begin position="5"/>
        <end position="118"/>
    </location>
</feature>
<dbReference type="GO" id="GO:0032993">
    <property type="term" value="C:protein-DNA complex"/>
    <property type="evidence" value="ECO:0007669"/>
    <property type="project" value="TreeGrafter"/>
</dbReference>
<sequence>MERSSLLIADGNRDVCSHLKLLFSEMFGSIDCAADGIAAIKLFRRHVYHLVILDAMLPVADGRTVCRQICKMSDVPVVIISERSALPERLSAYRSGAEDYIVKPFEGDELLARMNIILRRREHVPAKPPRALIFFGLYIDTRSRTVYVNDIPVPLTPKEYDLLLLLSRNPGQVYTREMLIDIVWGDDFFGSPRTVDTHIKTLRNAIRPYHEHIVTIRGVGYRFDE</sequence>
<dbReference type="Proteomes" id="UP000093044">
    <property type="component" value="Chromosome"/>
</dbReference>
<evidence type="ECO:0000256" key="1">
    <source>
        <dbReference type="ARBA" id="ARBA00022553"/>
    </source>
</evidence>
<evidence type="ECO:0000259" key="9">
    <source>
        <dbReference type="PROSITE" id="PS51755"/>
    </source>
</evidence>
<dbReference type="SUPFAM" id="SSF52172">
    <property type="entry name" value="CheY-like"/>
    <property type="match status" value="1"/>
</dbReference>